<dbReference type="PROSITE" id="PS00012">
    <property type="entry name" value="PHOSPHOPANTETHEINE"/>
    <property type="match status" value="1"/>
</dbReference>
<keyword evidence="1" id="KW-0596">Phosphopantetheine</keyword>
<dbReference type="Pfam" id="PF00975">
    <property type="entry name" value="Thioesterase"/>
    <property type="match status" value="1"/>
</dbReference>
<dbReference type="SMART" id="SM00824">
    <property type="entry name" value="PKS_TE"/>
    <property type="match status" value="1"/>
</dbReference>
<dbReference type="Proteomes" id="UP000094960">
    <property type="component" value="Chromosome"/>
</dbReference>
<dbReference type="GO" id="GO:0043041">
    <property type="term" value="P:amino acid activation for nonribosomal peptide biosynthetic process"/>
    <property type="evidence" value="ECO:0007669"/>
    <property type="project" value="TreeGrafter"/>
</dbReference>
<protein>
    <recommendedName>
        <fullName evidence="3">Carrier domain-containing protein</fullName>
    </recommendedName>
</protein>
<dbReference type="PANTHER" id="PTHR45527:SF1">
    <property type="entry name" value="FATTY ACID SYNTHASE"/>
    <property type="match status" value="1"/>
</dbReference>
<dbReference type="InterPro" id="IPR036736">
    <property type="entry name" value="ACP-like_sf"/>
</dbReference>
<dbReference type="InterPro" id="IPR009081">
    <property type="entry name" value="PP-bd_ACP"/>
</dbReference>
<proteinExistence type="predicted"/>
<dbReference type="KEGG" id="spun:BFF78_15765"/>
<evidence type="ECO:0000313" key="4">
    <source>
        <dbReference type="EMBL" id="AOR32332.1"/>
    </source>
</evidence>
<evidence type="ECO:0000259" key="3">
    <source>
        <dbReference type="PROSITE" id="PS50075"/>
    </source>
</evidence>
<dbReference type="InterPro" id="IPR006162">
    <property type="entry name" value="Ppantetheine_attach_site"/>
</dbReference>
<accession>A0A1D7Y9U5</accession>
<evidence type="ECO:0000256" key="2">
    <source>
        <dbReference type="ARBA" id="ARBA00022553"/>
    </source>
</evidence>
<sequence>MSLRDLPVRIRDSDEPRTPTELLLQSIWLAHLPGNSVGVHEDFFAAGGNSLGAVRVVGAVRRQWEVRLPLSALAQGHTIARLAALLDGEQDPAETGQPSCLVPLQTGTGSPTVVFVHPLGGGVLWYRFLARMLPQDVRCLGVQALGLRPEAEPHRDIPSMAEHYLKELSSVCPPGELLLVGYSFGGLVAYEMAHRLEREGSPPRGVAVLDAAVPDGDAPTTGRARLLWSLVGHALGLDLDVEELASLPAEQLTERLLKAGIEQGALPEELGREQLARLVEIYPVNAEAERVYRLPSYDGPVDLVRAAGGRVDERSVAAWRSACPGTRVHDVTGDHLDLLSRENAPAVMAVLGAVWFGSGDAR</sequence>
<dbReference type="AlphaFoldDB" id="A0A1D7Y9U5"/>
<reference evidence="5" key="1">
    <citation type="submission" date="2016-09" db="EMBL/GenBank/DDBJ databases">
        <title>Streptomyces puniciscabiei strain:TW1S1 Genome sequencing and assembly.</title>
        <authorList>
            <person name="Kim M.-K."/>
            <person name="Kim S.B."/>
        </authorList>
    </citation>
    <scope>NUCLEOTIDE SEQUENCE [LARGE SCALE GENOMIC DNA]</scope>
    <source>
        <strain evidence="5">TW1S1</strain>
    </source>
</reference>
<evidence type="ECO:0000256" key="1">
    <source>
        <dbReference type="ARBA" id="ARBA00022450"/>
    </source>
</evidence>
<dbReference type="InterPro" id="IPR001031">
    <property type="entry name" value="Thioesterase"/>
</dbReference>
<dbReference type="GO" id="GO:0031177">
    <property type="term" value="F:phosphopantetheine binding"/>
    <property type="evidence" value="ECO:0007669"/>
    <property type="project" value="TreeGrafter"/>
</dbReference>
<dbReference type="Gene3D" id="1.10.1200.10">
    <property type="entry name" value="ACP-like"/>
    <property type="match status" value="1"/>
</dbReference>
<dbReference type="EMBL" id="CP017248">
    <property type="protein sequence ID" value="AOR32332.1"/>
    <property type="molecule type" value="Genomic_DNA"/>
</dbReference>
<dbReference type="PROSITE" id="PS50075">
    <property type="entry name" value="CARRIER"/>
    <property type="match status" value="1"/>
</dbReference>
<dbReference type="Gene3D" id="3.40.50.1820">
    <property type="entry name" value="alpha/beta hydrolase"/>
    <property type="match status" value="1"/>
</dbReference>
<organism evidence="4 5">
    <name type="scientific">Streptomyces fodineus</name>
    <dbReference type="NCBI Taxonomy" id="1904616"/>
    <lineage>
        <taxon>Bacteria</taxon>
        <taxon>Bacillati</taxon>
        <taxon>Actinomycetota</taxon>
        <taxon>Actinomycetes</taxon>
        <taxon>Kitasatosporales</taxon>
        <taxon>Streptomycetaceae</taxon>
        <taxon>Streptomyces</taxon>
    </lineage>
</organism>
<gene>
    <name evidence="4" type="ORF">BFF78_15765</name>
</gene>
<dbReference type="PANTHER" id="PTHR45527">
    <property type="entry name" value="NONRIBOSOMAL PEPTIDE SYNTHETASE"/>
    <property type="match status" value="1"/>
</dbReference>
<keyword evidence="2" id="KW-0597">Phosphoprotein</keyword>
<dbReference type="InterPro" id="IPR029058">
    <property type="entry name" value="AB_hydrolase_fold"/>
</dbReference>
<dbReference type="InterPro" id="IPR020802">
    <property type="entry name" value="TesA-like"/>
</dbReference>
<name>A0A1D7Y9U5_9ACTN</name>
<dbReference type="SUPFAM" id="SSF53474">
    <property type="entry name" value="alpha/beta-Hydrolases"/>
    <property type="match status" value="1"/>
</dbReference>
<evidence type="ECO:0000313" key="5">
    <source>
        <dbReference type="Proteomes" id="UP000094960"/>
    </source>
</evidence>
<feature type="domain" description="Carrier" evidence="3">
    <location>
        <begin position="15"/>
        <end position="90"/>
    </location>
</feature>
<keyword evidence="5" id="KW-1185">Reference proteome</keyword>
<dbReference type="Pfam" id="PF00550">
    <property type="entry name" value="PP-binding"/>
    <property type="match status" value="1"/>
</dbReference>
<dbReference type="SUPFAM" id="SSF47336">
    <property type="entry name" value="ACP-like"/>
    <property type="match status" value="1"/>
</dbReference>
<dbReference type="GO" id="GO:0005737">
    <property type="term" value="C:cytoplasm"/>
    <property type="evidence" value="ECO:0007669"/>
    <property type="project" value="TreeGrafter"/>
</dbReference>
<dbReference type="GO" id="GO:0044550">
    <property type="term" value="P:secondary metabolite biosynthetic process"/>
    <property type="evidence" value="ECO:0007669"/>
    <property type="project" value="TreeGrafter"/>
</dbReference>
<dbReference type="RefSeq" id="WP_069778946.1">
    <property type="nucleotide sequence ID" value="NZ_CP017248.1"/>
</dbReference>